<dbReference type="EMBL" id="JBDFQZ010000007">
    <property type="protein sequence ID" value="KAK9707096.1"/>
    <property type="molecule type" value="Genomic_DNA"/>
</dbReference>
<comment type="caution">
    <text evidence="1">The sequence shown here is derived from an EMBL/GenBank/DDBJ whole genome shotgun (WGS) entry which is preliminary data.</text>
</comment>
<dbReference type="Proteomes" id="UP001443914">
    <property type="component" value="Unassembled WGS sequence"/>
</dbReference>
<dbReference type="AlphaFoldDB" id="A0AAW1JUY0"/>
<evidence type="ECO:0000313" key="1">
    <source>
        <dbReference type="EMBL" id="KAK9707096.1"/>
    </source>
</evidence>
<proteinExistence type="predicted"/>
<evidence type="ECO:0000313" key="2">
    <source>
        <dbReference type="Proteomes" id="UP001443914"/>
    </source>
</evidence>
<name>A0AAW1JUY0_SAPOF</name>
<keyword evidence="2" id="KW-1185">Reference proteome</keyword>
<accession>A0AAW1JUY0</accession>
<protein>
    <submittedName>
        <fullName evidence="1">Uncharacterized protein</fullName>
    </submittedName>
</protein>
<organism evidence="1 2">
    <name type="scientific">Saponaria officinalis</name>
    <name type="common">Common soapwort</name>
    <name type="synonym">Lychnis saponaria</name>
    <dbReference type="NCBI Taxonomy" id="3572"/>
    <lineage>
        <taxon>Eukaryota</taxon>
        <taxon>Viridiplantae</taxon>
        <taxon>Streptophyta</taxon>
        <taxon>Embryophyta</taxon>
        <taxon>Tracheophyta</taxon>
        <taxon>Spermatophyta</taxon>
        <taxon>Magnoliopsida</taxon>
        <taxon>eudicotyledons</taxon>
        <taxon>Gunneridae</taxon>
        <taxon>Pentapetalae</taxon>
        <taxon>Caryophyllales</taxon>
        <taxon>Caryophyllaceae</taxon>
        <taxon>Caryophylleae</taxon>
        <taxon>Saponaria</taxon>
    </lineage>
</organism>
<sequence length="128" mass="14752">MVFNFDLNVADVPVEETCTDTEACVAEKEFTKVLRAVEEEEFCRIVESQFTPFIGHEFIDLEEVVQFYKMYALACGFDVRRYTTKKLHPDWLGLHSLYNIKYELTVTSGNACLIPVLDWVIPAISMKS</sequence>
<reference evidence="1" key="1">
    <citation type="submission" date="2024-03" db="EMBL/GenBank/DDBJ databases">
        <title>WGS assembly of Saponaria officinalis var. Norfolk2.</title>
        <authorList>
            <person name="Jenkins J."/>
            <person name="Shu S."/>
            <person name="Grimwood J."/>
            <person name="Barry K."/>
            <person name="Goodstein D."/>
            <person name="Schmutz J."/>
            <person name="Leebens-Mack J."/>
            <person name="Osbourn A."/>
        </authorList>
    </citation>
    <scope>NUCLEOTIDE SEQUENCE [LARGE SCALE GENOMIC DNA]</scope>
    <source>
        <strain evidence="1">JIC</strain>
    </source>
</reference>
<gene>
    <name evidence="1" type="ORF">RND81_07G172500</name>
</gene>